<protein>
    <submittedName>
        <fullName evidence="3">Uncharacterized protein</fullName>
    </submittedName>
</protein>
<dbReference type="Pfam" id="PF00071">
    <property type="entry name" value="Ras"/>
    <property type="match status" value="1"/>
</dbReference>
<dbReference type="Proteomes" id="UP000663868">
    <property type="component" value="Unassembled WGS sequence"/>
</dbReference>
<dbReference type="InterPro" id="IPR005225">
    <property type="entry name" value="Small_GTP-bd"/>
</dbReference>
<dbReference type="GO" id="GO:0005525">
    <property type="term" value="F:GTP binding"/>
    <property type="evidence" value="ECO:0007669"/>
    <property type="project" value="InterPro"/>
</dbReference>
<dbReference type="Proteomes" id="UP000663845">
    <property type="component" value="Unassembled WGS sequence"/>
</dbReference>
<dbReference type="SUPFAM" id="SSF52540">
    <property type="entry name" value="P-loop containing nucleoside triphosphate hydrolases"/>
    <property type="match status" value="1"/>
</dbReference>
<evidence type="ECO:0000313" key="5">
    <source>
        <dbReference type="EMBL" id="CAF3774619.1"/>
    </source>
</evidence>
<evidence type="ECO:0000313" key="4">
    <source>
        <dbReference type="EMBL" id="CAF1283790.1"/>
    </source>
</evidence>
<dbReference type="Proteomes" id="UP000663844">
    <property type="component" value="Unassembled WGS sequence"/>
</dbReference>
<dbReference type="GO" id="GO:0003924">
    <property type="term" value="F:GTPase activity"/>
    <property type="evidence" value="ECO:0007669"/>
    <property type="project" value="InterPro"/>
</dbReference>
<feature type="region of interest" description="Disordered" evidence="2">
    <location>
        <begin position="200"/>
        <end position="264"/>
    </location>
</feature>
<dbReference type="InterPro" id="IPR027417">
    <property type="entry name" value="P-loop_NTPase"/>
</dbReference>
<dbReference type="EMBL" id="CAJNOE010000449">
    <property type="protein sequence ID" value="CAF1221524.1"/>
    <property type="molecule type" value="Genomic_DNA"/>
</dbReference>
<dbReference type="Gene3D" id="3.40.50.300">
    <property type="entry name" value="P-loop containing nucleotide triphosphate hydrolases"/>
    <property type="match status" value="1"/>
</dbReference>
<gene>
    <name evidence="3" type="ORF">IZO911_LOCUS29738</name>
    <name evidence="4" type="ORF">JYZ213_LOCUS31384</name>
    <name evidence="6" type="ORF">KXQ929_LOCUS25535</name>
    <name evidence="5" type="ORF">OXD698_LOCUS16790</name>
</gene>
<dbReference type="InterPro" id="IPR050209">
    <property type="entry name" value="Rab_GTPases_membrane_traffic"/>
</dbReference>
<sequence length="283" mass="32412">MPTPQRNHLYKLMVVGDKGVGKTDFSSVISLLYSEEWHVDLGSYKVSKIVINLSGEQIKLMICDMSSEENDRSIRSSFYKIVDGIFIIYDATNRKSFQNLNKWLREINNHGGKHKIKLIIRNKCDLTRQKAVNFHEAREFGIQSNISMFAVSAQDRTNVESALEDMISKIQSSLKLTNNDEPDHDREEITSEFVPYISDIGSNPVKQHVNDQGPHDNTENENDPVSVEESDDTTHNENVDEGEMKRAQILLPENQTVEEKAKQPNIISFSKTLKKIFLRKKDN</sequence>
<reference evidence="3" key="1">
    <citation type="submission" date="2021-02" db="EMBL/GenBank/DDBJ databases">
        <authorList>
            <person name="Nowell W R."/>
        </authorList>
    </citation>
    <scope>NUCLEOTIDE SEQUENCE</scope>
</reference>
<dbReference type="PROSITE" id="PS51421">
    <property type="entry name" value="RAS"/>
    <property type="match status" value="1"/>
</dbReference>
<evidence type="ECO:0000313" key="3">
    <source>
        <dbReference type="EMBL" id="CAF1221524.1"/>
    </source>
</evidence>
<dbReference type="PRINTS" id="PR00449">
    <property type="entry name" value="RASTRNSFRMNG"/>
</dbReference>
<dbReference type="PROSITE" id="PS51419">
    <property type="entry name" value="RAB"/>
    <property type="match status" value="1"/>
</dbReference>
<dbReference type="EMBL" id="CAJOAZ010001165">
    <property type="protein sequence ID" value="CAF3774619.1"/>
    <property type="molecule type" value="Genomic_DNA"/>
</dbReference>
<dbReference type="FunFam" id="3.40.50.300:FF:001447">
    <property type="entry name" value="Ras-related protein Rab-1B"/>
    <property type="match status" value="1"/>
</dbReference>
<organism evidence="3 7">
    <name type="scientific">Adineta steineri</name>
    <dbReference type="NCBI Taxonomy" id="433720"/>
    <lineage>
        <taxon>Eukaryota</taxon>
        <taxon>Metazoa</taxon>
        <taxon>Spiralia</taxon>
        <taxon>Gnathifera</taxon>
        <taxon>Rotifera</taxon>
        <taxon>Eurotatoria</taxon>
        <taxon>Bdelloidea</taxon>
        <taxon>Adinetida</taxon>
        <taxon>Adinetidae</taxon>
        <taxon>Adineta</taxon>
    </lineage>
</organism>
<dbReference type="Proteomes" id="UP000663860">
    <property type="component" value="Unassembled WGS sequence"/>
</dbReference>
<dbReference type="SMART" id="SM00175">
    <property type="entry name" value="RAB"/>
    <property type="match status" value="1"/>
</dbReference>
<dbReference type="SMART" id="SM00173">
    <property type="entry name" value="RAS"/>
    <property type="match status" value="1"/>
</dbReference>
<dbReference type="PANTHER" id="PTHR47979">
    <property type="entry name" value="DRAB11-RELATED"/>
    <property type="match status" value="1"/>
</dbReference>
<evidence type="ECO:0000313" key="7">
    <source>
        <dbReference type="Proteomes" id="UP000663860"/>
    </source>
</evidence>
<feature type="compositionally biased region" description="Acidic residues" evidence="2">
    <location>
        <begin position="219"/>
        <end position="231"/>
    </location>
</feature>
<comment type="similarity">
    <text evidence="1">Belongs to the small GTPase superfamily. Rab family.</text>
</comment>
<comment type="caution">
    <text evidence="3">The sequence shown here is derived from an EMBL/GenBank/DDBJ whole genome shotgun (WGS) entry which is preliminary data.</text>
</comment>
<dbReference type="NCBIfam" id="TIGR00231">
    <property type="entry name" value="small_GTP"/>
    <property type="match status" value="1"/>
</dbReference>
<name>A0A814XW39_9BILA</name>
<dbReference type="EMBL" id="CAJOBB010002223">
    <property type="protein sequence ID" value="CAF3949730.1"/>
    <property type="molecule type" value="Genomic_DNA"/>
</dbReference>
<dbReference type="AlphaFoldDB" id="A0A814XW39"/>
<evidence type="ECO:0000256" key="1">
    <source>
        <dbReference type="ARBA" id="ARBA00006270"/>
    </source>
</evidence>
<dbReference type="EMBL" id="CAJNOG010000527">
    <property type="protein sequence ID" value="CAF1283790.1"/>
    <property type="molecule type" value="Genomic_DNA"/>
</dbReference>
<dbReference type="InterPro" id="IPR001806">
    <property type="entry name" value="Small_GTPase"/>
</dbReference>
<evidence type="ECO:0000256" key="2">
    <source>
        <dbReference type="SAM" id="MobiDB-lite"/>
    </source>
</evidence>
<feature type="compositionally biased region" description="Basic and acidic residues" evidence="2">
    <location>
        <begin position="232"/>
        <end position="246"/>
    </location>
</feature>
<proteinExistence type="inferred from homology"/>
<evidence type="ECO:0000313" key="6">
    <source>
        <dbReference type="EMBL" id="CAF3949730.1"/>
    </source>
</evidence>
<accession>A0A814XW39</accession>